<comment type="caution">
    <text evidence="1">The sequence shown here is derived from an EMBL/GenBank/DDBJ whole genome shotgun (WGS) entry which is preliminary data.</text>
</comment>
<dbReference type="RefSeq" id="WP_413269149.1">
    <property type="nucleotide sequence ID" value="NZ_JBHFNQ010000035.1"/>
</dbReference>
<dbReference type="Proteomes" id="UP001576774">
    <property type="component" value="Unassembled WGS sequence"/>
</dbReference>
<name>A0ABV4WZR4_9CYAN</name>
<keyword evidence="2" id="KW-1185">Reference proteome</keyword>
<dbReference type="EMBL" id="JBHFNQ010000035">
    <property type="protein sequence ID" value="MFB2876004.1"/>
    <property type="molecule type" value="Genomic_DNA"/>
</dbReference>
<sequence length="263" mass="27782">MYYPNWFKTLWLALILGVLWNPMGVSASAAVLGENLIANGNAEQGGCDNVGNAIGNAIPAIPGWVPTGNFSVLCYGATGFQFVNPFGQTVQVSGLPDATMPGPSDRGTGLFFGGGDRASSSASQLIDLTDLASVIDAGQGFFDLSAWLGGYTTDADSPSLNVSFLSDTNQSLGNVSLTAPTATERNNQTGLFLKSLNGFLPVGTRQARVQLDMNYVRGRVNDAYADNLSLVVNKVPDPSMGVFSLLSVAGMLFWRSRRSHSQL</sequence>
<organism evidence="1 2">
    <name type="scientific">Floridaenema aerugineum BLCC-F46</name>
    <dbReference type="NCBI Taxonomy" id="3153654"/>
    <lineage>
        <taxon>Bacteria</taxon>
        <taxon>Bacillati</taxon>
        <taxon>Cyanobacteriota</taxon>
        <taxon>Cyanophyceae</taxon>
        <taxon>Oscillatoriophycideae</taxon>
        <taxon>Aerosakkonematales</taxon>
        <taxon>Aerosakkonemataceae</taxon>
        <taxon>Floridanema</taxon>
        <taxon>Floridanema aerugineum</taxon>
    </lineage>
</organism>
<accession>A0ABV4WZR4</accession>
<evidence type="ECO:0008006" key="3">
    <source>
        <dbReference type="Google" id="ProtNLM"/>
    </source>
</evidence>
<protein>
    <recommendedName>
        <fullName evidence="3">PEP-CTERM sorting domain-containing protein</fullName>
    </recommendedName>
</protein>
<reference evidence="1 2" key="1">
    <citation type="submission" date="2024-09" db="EMBL/GenBank/DDBJ databases">
        <title>Floridaenema gen nov. (Aerosakkonemataceae, Aerosakkonematales ord. nov., Cyanobacteria) from benthic tropical and subtropical fresh waters, with the description of four new species.</title>
        <authorList>
            <person name="Moretto J.A."/>
            <person name="Berthold D.E."/>
            <person name="Lefler F.W."/>
            <person name="Huang I.-S."/>
            <person name="Laughinghouse H. IV."/>
        </authorList>
    </citation>
    <scope>NUCLEOTIDE SEQUENCE [LARGE SCALE GENOMIC DNA]</scope>
    <source>
        <strain evidence="1 2">BLCC-F46</strain>
    </source>
</reference>
<evidence type="ECO:0000313" key="2">
    <source>
        <dbReference type="Proteomes" id="UP001576774"/>
    </source>
</evidence>
<proteinExistence type="predicted"/>
<gene>
    <name evidence="1" type="ORF">ACE1CC_03840</name>
</gene>
<evidence type="ECO:0000313" key="1">
    <source>
        <dbReference type="EMBL" id="MFB2876004.1"/>
    </source>
</evidence>